<evidence type="ECO:0000313" key="3">
    <source>
        <dbReference type="Proteomes" id="UP000264120"/>
    </source>
</evidence>
<proteinExistence type="predicted"/>
<sequence length="195" mass="20203">MGITPMILCGVALAGVIGTEIYGGRDRHTVPPRLAALSVPIRRENGQGEQAGWADAILARPLFNPSRRPVASVTAGAQSLRLAGIIISPTGRKAIFVVSGVPEKAGADKTSLRGMPVGEGEQAGPWHVRHIGAQTVEVDGAGGVQTLRPARASGHGPTHLAGKEDDVPPSSAEDEILIPASRFPAPPSRPDQPHP</sequence>
<keyword evidence="3" id="KW-1185">Reference proteome</keyword>
<reference evidence="2 3" key="1">
    <citation type="submission" date="2017-08" db="EMBL/GenBank/DDBJ databases">
        <title>Complete genome sequence of Gluconacetobacter saccharivorans CV1 isolated from Fermented Vinegar.</title>
        <authorList>
            <person name="Kim S.-Y."/>
        </authorList>
    </citation>
    <scope>NUCLEOTIDE SEQUENCE [LARGE SCALE GENOMIC DNA]</scope>
    <source>
        <strain evidence="2 3">CV1</strain>
    </source>
</reference>
<protein>
    <submittedName>
        <fullName evidence="2">Uncharacterized protein</fullName>
    </submittedName>
</protein>
<dbReference type="KEGG" id="ksc:CD178_02920"/>
<organism evidence="2 3">
    <name type="scientific">Komagataeibacter saccharivorans</name>
    <dbReference type="NCBI Taxonomy" id="265959"/>
    <lineage>
        <taxon>Bacteria</taxon>
        <taxon>Pseudomonadati</taxon>
        <taxon>Pseudomonadota</taxon>
        <taxon>Alphaproteobacteria</taxon>
        <taxon>Acetobacterales</taxon>
        <taxon>Acetobacteraceae</taxon>
        <taxon>Komagataeibacter</taxon>
    </lineage>
</organism>
<dbReference type="EMBL" id="CP023036">
    <property type="protein sequence ID" value="AXY23666.1"/>
    <property type="molecule type" value="Genomic_DNA"/>
</dbReference>
<accession>A0A347WFM3</accession>
<name>A0A347WFM3_9PROT</name>
<feature type="compositionally biased region" description="Pro residues" evidence="1">
    <location>
        <begin position="184"/>
        <end position="195"/>
    </location>
</feature>
<gene>
    <name evidence="2" type="ORF">CD178_02920</name>
</gene>
<evidence type="ECO:0000313" key="2">
    <source>
        <dbReference type="EMBL" id="AXY23666.1"/>
    </source>
</evidence>
<evidence type="ECO:0000256" key="1">
    <source>
        <dbReference type="SAM" id="MobiDB-lite"/>
    </source>
</evidence>
<dbReference type="Proteomes" id="UP000264120">
    <property type="component" value="Chromosome"/>
</dbReference>
<feature type="region of interest" description="Disordered" evidence="1">
    <location>
        <begin position="146"/>
        <end position="195"/>
    </location>
</feature>
<dbReference type="AlphaFoldDB" id="A0A347WFM3"/>